<accession>A0A7L4YQ71</accession>
<sequence length="254" mass="26180">MYQAPSDAAADAAASAASAVDEAASYAEIKSYADALAQAIHDQGAKQGSPNWEDGSVVVASCPGGQSGYYAIPEAGAPALPSPAELAVQASASVTVVTPPVVFSPYWALDDGRFATLKNAETWVWIDPVDWSGYAPRVEAGPVWVEATITPIQIVVSPNDGVTEPVTCEGPGTPVGEGVPLSEPSPTCSLRFVQQTDGNSWPVGVQVVYSVSWVGFDGTVNVSGTLENLISAPATYPLAVLSSKTRLVDPNASD</sequence>
<dbReference type="RefSeq" id="WP_159545917.1">
    <property type="nucleotide sequence ID" value="NZ_CP047156.1"/>
</dbReference>
<name>A0A7L4YQ71_9ACTN</name>
<dbReference type="InParanoid" id="A0A7L4YQ71"/>
<gene>
    <name evidence="1" type="ORF">EK0264_12015</name>
</gene>
<dbReference type="AlphaFoldDB" id="A0A7L4YQ71"/>
<dbReference type="Proteomes" id="UP000463857">
    <property type="component" value="Chromosome"/>
</dbReference>
<dbReference type="KEGG" id="eke:EK0264_12015"/>
<dbReference type="OrthoDB" id="3742379at2"/>
<proteinExistence type="predicted"/>
<protein>
    <submittedName>
        <fullName evidence="1">Uncharacterized protein</fullName>
    </submittedName>
</protein>
<evidence type="ECO:0000313" key="2">
    <source>
        <dbReference type="Proteomes" id="UP000463857"/>
    </source>
</evidence>
<organism evidence="1 2">
    <name type="scientific">Epidermidibacterium keratini</name>
    <dbReference type="NCBI Taxonomy" id="1891644"/>
    <lineage>
        <taxon>Bacteria</taxon>
        <taxon>Bacillati</taxon>
        <taxon>Actinomycetota</taxon>
        <taxon>Actinomycetes</taxon>
        <taxon>Sporichthyales</taxon>
        <taxon>Sporichthyaceae</taxon>
        <taxon>Epidermidibacterium</taxon>
    </lineage>
</organism>
<reference evidence="1 2" key="1">
    <citation type="journal article" date="2018" name="Int. J. Syst. Evol. Microbiol.">
        <title>Epidermidibacterium keratini gen. nov., sp. nov., a member of the family Sporichthyaceae, isolated from keratin epidermis.</title>
        <authorList>
            <person name="Lee D.G."/>
            <person name="Trujillo M.E."/>
            <person name="Kang S."/>
            <person name="Nam J.J."/>
            <person name="Kim Y.J."/>
        </authorList>
    </citation>
    <scope>NUCLEOTIDE SEQUENCE [LARGE SCALE GENOMIC DNA]</scope>
    <source>
        <strain evidence="1 2">EPI-7</strain>
    </source>
</reference>
<keyword evidence="2" id="KW-1185">Reference proteome</keyword>
<evidence type="ECO:0000313" key="1">
    <source>
        <dbReference type="EMBL" id="QHC00939.1"/>
    </source>
</evidence>
<dbReference type="EMBL" id="CP047156">
    <property type="protein sequence ID" value="QHC00939.1"/>
    <property type="molecule type" value="Genomic_DNA"/>
</dbReference>